<organism evidence="1 2">
    <name type="scientific">Albula glossodonta</name>
    <name type="common">roundjaw bonefish</name>
    <dbReference type="NCBI Taxonomy" id="121402"/>
    <lineage>
        <taxon>Eukaryota</taxon>
        <taxon>Metazoa</taxon>
        <taxon>Chordata</taxon>
        <taxon>Craniata</taxon>
        <taxon>Vertebrata</taxon>
        <taxon>Euteleostomi</taxon>
        <taxon>Actinopterygii</taxon>
        <taxon>Neopterygii</taxon>
        <taxon>Teleostei</taxon>
        <taxon>Albuliformes</taxon>
        <taxon>Albulidae</taxon>
        <taxon>Albula</taxon>
    </lineage>
</organism>
<dbReference type="Proteomes" id="UP000824540">
    <property type="component" value="Unassembled WGS sequence"/>
</dbReference>
<dbReference type="EMBL" id="JAFBMS010000020">
    <property type="protein sequence ID" value="KAG9344628.1"/>
    <property type="molecule type" value="Genomic_DNA"/>
</dbReference>
<gene>
    <name evidence="1" type="ORF">JZ751_011300</name>
</gene>
<sequence>MLDHLPGLRLRGSELTSISELSFMSIVGTWRARPSRGTPLTYPPLGRAVTPPQRSLEWFLFGFTANS</sequence>
<evidence type="ECO:0000313" key="1">
    <source>
        <dbReference type="EMBL" id="KAG9344628.1"/>
    </source>
</evidence>
<protein>
    <submittedName>
        <fullName evidence="1">Uncharacterized protein</fullName>
    </submittedName>
</protein>
<proteinExistence type="predicted"/>
<keyword evidence="2" id="KW-1185">Reference proteome</keyword>
<accession>A0A8T2P4X6</accession>
<evidence type="ECO:0000313" key="2">
    <source>
        <dbReference type="Proteomes" id="UP000824540"/>
    </source>
</evidence>
<comment type="caution">
    <text evidence="1">The sequence shown here is derived from an EMBL/GenBank/DDBJ whole genome shotgun (WGS) entry which is preliminary data.</text>
</comment>
<dbReference type="AlphaFoldDB" id="A0A8T2P4X6"/>
<reference evidence="1" key="1">
    <citation type="thesis" date="2021" institute="BYU ScholarsArchive" country="Provo, UT, USA">
        <title>Applications of and Algorithms for Genome Assembly and Genomic Analyses with an Emphasis on Marine Teleosts.</title>
        <authorList>
            <person name="Pickett B.D."/>
        </authorList>
    </citation>
    <scope>NUCLEOTIDE SEQUENCE</scope>
    <source>
        <strain evidence="1">HI-2016</strain>
    </source>
</reference>
<name>A0A8T2P4X6_9TELE</name>